<reference evidence="2 3" key="1">
    <citation type="submission" date="2020-08" db="EMBL/GenBank/DDBJ databases">
        <title>Sphingobacterium sp. DN04309 isolated from aquaculture water.</title>
        <authorList>
            <person name="Zhang M."/>
        </authorList>
    </citation>
    <scope>NUCLEOTIDE SEQUENCE [LARGE SCALE GENOMIC DNA]</scope>
    <source>
        <strain evidence="2 3">DN04309</strain>
    </source>
</reference>
<accession>A0ABR7YAA7</accession>
<dbReference type="EMBL" id="JACOIJ010000002">
    <property type="protein sequence ID" value="MBD1428225.1"/>
    <property type="molecule type" value="Genomic_DNA"/>
</dbReference>
<feature type="chain" id="PRO_5046462221" evidence="1">
    <location>
        <begin position="20"/>
        <end position="264"/>
    </location>
</feature>
<evidence type="ECO:0000313" key="2">
    <source>
        <dbReference type="EMBL" id="MBD1428225.1"/>
    </source>
</evidence>
<comment type="caution">
    <text evidence="2">The sequence shown here is derived from an EMBL/GenBank/DDBJ whole genome shotgun (WGS) entry which is preliminary data.</text>
</comment>
<dbReference type="Proteomes" id="UP000651271">
    <property type="component" value="Unassembled WGS sequence"/>
</dbReference>
<proteinExistence type="predicted"/>
<name>A0ABR7YAA7_9SPHI</name>
<organism evidence="2 3">
    <name type="scientific">Sphingobacterium litopenaei</name>
    <dbReference type="NCBI Taxonomy" id="2763500"/>
    <lineage>
        <taxon>Bacteria</taxon>
        <taxon>Pseudomonadati</taxon>
        <taxon>Bacteroidota</taxon>
        <taxon>Sphingobacteriia</taxon>
        <taxon>Sphingobacteriales</taxon>
        <taxon>Sphingobacteriaceae</taxon>
        <taxon>Sphingobacterium</taxon>
    </lineage>
</organism>
<dbReference type="RefSeq" id="WP_190301218.1">
    <property type="nucleotide sequence ID" value="NZ_JACOIJ010000002.1"/>
</dbReference>
<gene>
    <name evidence="2" type="ORF">H8B04_01380</name>
</gene>
<sequence length="264" mass="29236">MKNILLAFAFLLSWTGVKAQEISNTEDALEKPNFVKLNLLTLVGGKISVEYERVLNKRFAVGAAVNLRPENSLPFKSSIMDIVDDSEINSLLDGMKSSSTAIIPEVKYYLSKKGYGQGFYLAPYVKYAKLNYSAPYTYDVSVDYQGQLVYDREETISLKGDLTTFTAGISAGINFKLKNNIFLDWRIIGPGYGTSKGSLSGKMTLNADEQAGLREQLGELKESLNDLPLKFKMDYTVHGNGADITLNKSPWASIRSGLSIAYKF</sequence>
<evidence type="ECO:0000256" key="1">
    <source>
        <dbReference type="SAM" id="SignalP"/>
    </source>
</evidence>
<protein>
    <submittedName>
        <fullName evidence="2">DUF3575 domain-containing protein</fullName>
    </submittedName>
</protein>
<evidence type="ECO:0000313" key="3">
    <source>
        <dbReference type="Proteomes" id="UP000651271"/>
    </source>
</evidence>
<keyword evidence="1" id="KW-0732">Signal</keyword>
<feature type="signal peptide" evidence="1">
    <location>
        <begin position="1"/>
        <end position="19"/>
    </location>
</feature>
<keyword evidence="3" id="KW-1185">Reference proteome</keyword>